<sequence length="127" mass="14642">MNKTKEAIERTSQFNPNATLEEKLYDFLGRYTILLNGTVCEKEANQPRELNAEHKKEIVDRVLALTASANKLSKVVASEDDIEQAFDDCEYIQFEGRTVLAIHPEDIRDVLREKFIFLKKNEPTPKN</sequence>
<organism evidence="1">
    <name type="scientific">marine sediment metagenome</name>
    <dbReference type="NCBI Taxonomy" id="412755"/>
    <lineage>
        <taxon>unclassified sequences</taxon>
        <taxon>metagenomes</taxon>
        <taxon>ecological metagenomes</taxon>
    </lineage>
</organism>
<protein>
    <submittedName>
        <fullName evidence="1">Uncharacterized protein</fullName>
    </submittedName>
</protein>
<comment type="caution">
    <text evidence="1">The sequence shown here is derived from an EMBL/GenBank/DDBJ whole genome shotgun (WGS) entry which is preliminary data.</text>
</comment>
<gene>
    <name evidence="1" type="ORF">LCGC14_1325070</name>
</gene>
<dbReference type="AlphaFoldDB" id="A0A0F9KIG4"/>
<evidence type="ECO:0000313" key="1">
    <source>
        <dbReference type="EMBL" id="KKM81899.1"/>
    </source>
</evidence>
<reference evidence="1" key="1">
    <citation type="journal article" date="2015" name="Nature">
        <title>Complex archaea that bridge the gap between prokaryotes and eukaryotes.</title>
        <authorList>
            <person name="Spang A."/>
            <person name="Saw J.H."/>
            <person name="Jorgensen S.L."/>
            <person name="Zaremba-Niedzwiedzka K."/>
            <person name="Martijn J."/>
            <person name="Lind A.E."/>
            <person name="van Eijk R."/>
            <person name="Schleper C."/>
            <person name="Guy L."/>
            <person name="Ettema T.J."/>
        </authorList>
    </citation>
    <scope>NUCLEOTIDE SEQUENCE</scope>
</reference>
<accession>A0A0F9KIG4</accession>
<dbReference type="EMBL" id="LAZR01007945">
    <property type="protein sequence ID" value="KKM81899.1"/>
    <property type="molecule type" value="Genomic_DNA"/>
</dbReference>
<proteinExistence type="predicted"/>
<name>A0A0F9KIG4_9ZZZZ</name>